<proteinExistence type="predicted"/>
<organism evidence="1 2">
    <name type="scientific">Cercophora scortea</name>
    <dbReference type="NCBI Taxonomy" id="314031"/>
    <lineage>
        <taxon>Eukaryota</taxon>
        <taxon>Fungi</taxon>
        <taxon>Dikarya</taxon>
        <taxon>Ascomycota</taxon>
        <taxon>Pezizomycotina</taxon>
        <taxon>Sordariomycetes</taxon>
        <taxon>Sordariomycetidae</taxon>
        <taxon>Sordariales</taxon>
        <taxon>Lasiosphaeriaceae</taxon>
        <taxon>Cercophora</taxon>
    </lineage>
</organism>
<gene>
    <name evidence="1" type="ORF">B0T19DRAFT_258283</name>
</gene>
<name>A0AAE0I9S0_9PEZI</name>
<keyword evidence="2" id="KW-1185">Reference proteome</keyword>
<reference evidence="1" key="2">
    <citation type="submission" date="2023-06" db="EMBL/GenBank/DDBJ databases">
        <authorList>
            <consortium name="Lawrence Berkeley National Laboratory"/>
            <person name="Haridas S."/>
            <person name="Hensen N."/>
            <person name="Bonometti L."/>
            <person name="Westerberg I."/>
            <person name="Brannstrom I.O."/>
            <person name="Guillou S."/>
            <person name="Cros-Aarteil S."/>
            <person name="Calhoun S."/>
            <person name="Kuo A."/>
            <person name="Mondo S."/>
            <person name="Pangilinan J."/>
            <person name="Riley R."/>
            <person name="Labutti K."/>
            <person name="Andreopoulos B."/>
            <person name="Lipzen A."/>
            <person name="Chen C."/>
            <person name="Yanf M."/>
            <person name="Daum C."/>
            <person name="Ng V."/>
            <person name="Clum A."/>
            <person name="Steindorff A."/>
            <person name="Ohm R."/>
            <person name="Martin F."/>
            <person name="Silar P."/>
            <person name="Natvig D."/>
            <person name="Lalanne C."/>
            <person name="Gautier V."/>
            <person name="Ament-Velasquez S.L."/>
            <person name="Kruys A."/>
            <person name="Hutchinson M.I."/>
            <person name="Powell A.J."/>
            <person name="Barry K."/>
            <person name="Miller A.N."/>
            <person name="Grigoriev I.V."/>
            <person name="Debuchy R."/>
            <person name="Gladieux P."/>
            <person name="Thoren M.H."/>
            <person name="Johannesson H."/>
        </authorList>
    </citation>
    <scope>NUCLEOTIDE SEQUENCE</scope>
    <source>
        <strain evidence="1">SMH4131-1</strain>
    </source>
</reference>
<reference evidence="1" key="1">
    <citation type="journal article" date="2023" name="Mol. Phylogenet. Evol.">
        <title>Genome-scale phylogeny and comparative genomics of the fungal order Sordariales.</title>
        <authorList>
            <person name="Hensen N."/>
            <person name="Bonometti L."/>
            <person name="Westerberg I."/>
            <person name="Brannstrom I.O."/>
            <person name="Guillou S."/>
            <person name="Cros-Aarteil S."/>
            <person name="Calhoun S."/>
            <person name="Haridas S."/>
            <person name="Kuo A."/>
            <person name="Mondo S."/>
            <person name="Pangilinan J."/>
            <person name="Riley R."/>
            <person name="LaButti K."/>
            <person name="Andreopoulos B."/>
            <person name="Lipzen A."/>
            <person name="Chen C."/>
            <person name="Yan M."/>
            <person name="Daum C."/>
            <person name="Ng V."/>
            <person name="Clum A."/>
            <person name="Steindorff A."/>
            <person name="Ohm R.A."/>
            <person name="Martin F."/>
            <person name="Silar P."/>
            <person name="Natvig D.O."/>
            <person name="Lalanne C."/>
            <person name="Gautier V."/>
            <person name="Ament-Velasquez S.L."/>
            <person name="Kruys A."/>
            <person name="Hutchinson M.I."/>
            <person name="Powell A.J."/>
            <person name="Barry K."/>
            <person name="Miller A.N."/>
            <person name="Grigoriev I.V."/>
            <person name="Debuchy R."/>
            <person name="Gladieux P."/>
            <person name="Hiltunen Thoren M."/>
            <person name="Johannesson H."/>
        </authorList>
    </citation>
    <scope>NUCLEOTIDE SEQUENCE</scope>
    <source>
        <strain evidence="1">SMH4131-1</strain>
    </source>
</reference>
<accession>A0AAE0I9S0</accession>
<evidence type="ECO:0000313" key="1">
    <source>
        <dbReference type="EMBL" id="KAK3321098.1"/>
    </source>
</evidence>
<sequence>MPLCVVVVGSGGGSLQPATRTCNGAVPTDMVPQPKGQRALLHAAASHCRGSWRLQTDDTSDPSEAPFGKNRAELSSVSFRVSAQFALSGCTSGMRLPTLFRSENDLDLPGPIIRSGAFRQCVVWATWRRSGVRSGTVQGIRSGDVAVQFCGEPGCSGIDLMTIELGDFQL</sequence>
<dbReference type="EMBL" id="JAUEPO010000005">
    <property type="protein sequence ID" value="KAK3321098.1"/>
    <property type="molecule type" value="Genomic_DNA"/>
</dbReference>
<evidence type="ECO:0000313" key="2">
    <source>
        <dbReference type="Proteomes" id="UP001286456"/>
    </source>
</evidence>
<comment type="caution">
    <text evidence="1">The sequence shown here is derived from an EMBL/GenBank/DDBJ whole genome shotgun (WGS) entry which is preliminary data.</text>
</comment>
<dbReference type="Proteomes" id="UP001286456">
    <property type="component" value="Unassembled WGS sequence"/>
</dbReference>
<dbReference type="AlphaFoldDB" id="A0AAE0I9S0"/>
<protein>
    <submittedName>
        <fullName evidence="1">Uncharacterized protein</fullName>
    </submittedName>
</protein>